<dbReference type="Pfam" id="PF21205">
    <property type="entry name" value="Rep3_C"/>
    <property type="match status" value="1"/>
</dbReference>
<evidence type="ECO:0000313" key="4">
    <source>
        <dbReference type="Proteomes" id="UP000034636"/>
    </source>
</evidence>
<dbReference type="GO" id="GO:0003887">
    <property type="term" value="F:DNA-directed DNA polymerase activity"/>
    <property type="evidence" value="ECO:0007669"/>
    <property type="project" value="InterPro"/>
</dbReference>
<dbReference type="Proteomes" id="UP000034636">
    <property type="component" value="Plasmid pYU39_5.1"/>
</dbReference>
<geneLocation type="plasmid" evidence="3 4">
    <name>pYU39_5.1</name>
</geneLocation>
<evidence type="ECO:0000313" key="3">
    <source>
        <dbReference type="EMBL" id="AKH10522.1"/>
    </source>
</evidence>
<name>A0A0F7JEY1_SALTM</name>
<comment type="similarity">
    <text evidence="1">Belongs to the initiator RepB protein family.</text>
</comment>
<protein>
    <submittedName>
        <fullName evidence="3">Putative replication protein</fullName>
    </submittedName>
</protein>
<accession>A0A0F7JEY1</accession>
<dbReference type="InterPro" id="IPR000525">
    <property type="entry name" value="Initiator_Rep_WH1"/>
</dbReference>
<evidence type="ECO:0000256" key="1">
    <source>
        <dbReference type="ARBA" id="ARBA00038283"/>
    </source>
</evidence>
<dbReference type="EMBL" id="CP011432">
    <property type="protein sequence ID" value="AKH10522.1"/>
    <property type="molecule type" value="Genomic_DNA"/>
</dbReference>
<dbReference type="SUPFAM" id="SSF46785">
    <property type="entry name" value="Winged helix' DNA-binding domain"/>
    <property type="match status" value="2"/>
</dbReference>
<proteinExistence type="inferred from homology"/>
<gene>
    <name evidence="3" type="primary">rep_2</name>
    <name evidence="3" type="ORF">SE14_05198</name>
</gene>
<dbReference type="Pfam" id="PF01051">
    <property type="entry name" value="Rep3_N"/>
    <property type="match status" value="1"/>
</dbReference>
<sequence>MSDLIAYKSNALVEASYKLTLQEQRFLLLCISRLKSGADAELQKTMTITAAEYFDSFPDMGRKNAEVQLQEAIDRLWDRSIILKDDEKREEFRWIQYRAQYAKGEAKARITFSDAVMPYLTQLKGQFTRVVIKNISGLSSSYSIRIYELLQQFRSTGERIIALNDFRSMLGIENKYKQFRDLNKILIKPCITELNKKSDLVVTVETIKKGRTVAALHFRFKEDKQIKMTI</sequence>
<dbReference type="InterPro" id="IPR036388">
    <property type="entry name" value="WH-like_DNA-bd_sf"/>
</dbReference>
<reference evidence="3 4" key="1">
    <citation type="journal article" date="2015" name="Genome Announc.">
        <title>Complete Genome Sequencing of a Multidrug-Resistant and Human-Invasive Salmonella enterica Serovar Typhimurium Strain of the Emerging Sequence Type 213 Genotype.</title>
        <authorList>
            <person name="Calva E."/>
            <person name="Silva C."/>
            <person name="Zaidi M.B."/>
            <person name="Sanchez-Flores A."/>
            <person name="Estrada K."/>
            <person name="Silva G.G."/>
            <person name="Soto-Jimenez L.M."/>
            <person name="Wiesner M."/>
            <person name="Fernandez-Mora M."/>
            <person name="Edwards R.A."/>
            <person name="Vinuesa P."/>
        </authorList>
    </citation>
    <scope>NUCLEOTIDE SEQUENCE [LARGE SCALE GENOMIC DNA]</scope>
    <source>
        <strain evidence="3 4">YU39</strain>
        <plasmid evidence="3 4">pYU39_5.1</plasmid>
    </source>
</reference>
<dbReference type="InterPro" id="IPR036390">
    <property type="entry name" value="WH_DNA-bd_sf"/>
</dbReference>
<dbReference type="AlphaFoldDB" id="A0A0F7JEY1"/>
<evidence type="ECO:0000259" key="2">
    <source>
        <dbReference type="Pfam" id="PF01051"/>
    </source>
</evidence>
<dbReference type="PATRIC" id="fig|59201.158.peg.4953"/>
<organism evidence="3 4">
    <name type="scientific">Salmonella typhimurium</name>
    <dbReference type="NCBI Taxonomy" id="90371"/>
    <lineage>
        <taxon>Bacteria</taxon>
        <taxon>Pseudomonadati</taxon>
        <taxon>Pseudomonadota</taxon>
        <taxon>Gammaproteobacteria</taxon>
        <taxon>Enterobacterales</taxon>
        <taxon>Enterobacteriaceae</taxon>
        <taxon>Salmonella</taxon>
    </lineage>
</organism>
<dbReference type="GO" id="GO:0006270">
    <property type="term" value="P:DNA replication initiation"/>
    <property type="evidence" value="ECO:0007669"/>
    <property type="project" value="InterPro"/>
</dbReference>
<dbReference type="RefSeq" id="WP_044716251.1">
    <property type="nucleotide sequence ID" value="NZ_CP011432.1"/>
</dbReference>
<dbReference type="Gene3D" id="1.10.10.10">
    <property type="entry name" value="Winged helix-like DNA-binding domain superfamily/Winged helix DNA-binding domain"/>
    <property type="match status" value="2"/>
</dbReference>
<feature type="domain" description="Initiator Rep protein WH1" evidence="2">
    <location>
        <begin position="7"/>
        <end position="150"/>
    </location>
</feature>
<keyword evidence="3" id="KW-0614">Plasmid</keyword>